<gene>
    <name evidence="1" type="ORF">FRUB_06855</name>
</gene>
<accession>A0A225DMU5</accession>
<evidence type="ECO:0000313" key="1">
    <source>
        <dbReference type="EMBL" id="OWK37735.1"/>
    </source>
</evidence>
<proteinExistence type="predicted"/>
<keyword evidence="2" id="KW-1185">Reference proteome</keyword>
<name>A0A225DMU5_9BACT</name>
<dbReference type="AlphaFoldDB" id="A0A225DMU5"/>
<dbReference type="EMBL" id="NIDE01000014">
    <property type="protein sequence ID" value="OWK37735.1"/>
    <property type="molecule type" value="Genomic_DNA"/>
</dbReference>
<sequence>MFGLAFLAAVSGCGEKGPPPGAPIGTPSPVHGTVTFEDGTPLKGGIVMFYPVQAEAGSKLRFDGASLVDAQGKYTAGRNQDGKGLVPGEYVVTVDSREVGELPGSNAARVPASFRDKKSSSLKITVDEKDNKIDIRMK</sequence>
<protein>
    <recommendedName>
        <fullName evidence="3">Carboxypeptidase regulatory-like domain-containing protein</fullName>
    </recommendedName>
</protein>
<reference evidence="2" key="1">
    <citation type="submission" date="2017-06" db="EMBL/GenBank/DDBJ databases">
        <title>Genome analysis of Fimbriiglobus ruber SP5, the first member of the order Planctomycetales with confirmed chitinolytic capability.</title>
        <authorList>
            <person name="Ravin N.V."/>
            <person name="Rakitin A.L."/>
            <person name="Ivanova A.A."/>
            <person name="Beletsky A.V."/>
            <person name="Kulichevskaya I.S."/>
            <person name="Mardanov A.V."/>
            <person name="Dedysh S.N."/>
        </authorList>
    </citation>
    <scope>NUCLEOTIDE SEQUENCE [LARGE SCALE GENOMIC DNA]</scope>
    <source>
        <strain evidence="2">SP5</strain>
    </source>
</reference>
<comment type="caution">
    <text evidence="1">The sequence shown here is derived from an EMBL/GenBank/DDBJ whole genome shotgun (WGS) entry which is preliminary data.</text>
</comment>
<evidence type="ECO:0008006" key="3">
    <source>
        <dbReference type="Google" id="ProtNLM"/>
    </source>
</evidence>
<organism evidence="1 2">
    <name type="scientific">Fimbriiglobus ruber</name>
    <dbReference type="NCBI Taxonomy" id="1908690"/>
    <lineage>
        <taxon>Bacteria</taxon>
        <taxon>Pseudomonadati</taxon>
        <taxon>Planctomycetota</taxon>
        <taxon>Planctomycetia</taxon>
        <taxon>Gemmatales</taxon>
        <taxon>Gemmataceae</taxon>
        <taxon>Fimbriiglobus</taxon>
    </lineage>
</organism>
<dbReference type="Proteomes" id="UP000214646">
    <property type="component" value="Unassembled WGS sequence"/>
</dbReference>
<evidence type="ECO:0000313" key="2">
    <source>
        <dbReference type="Proteomes" id="UP000214646"/>
    </source>
</evidence>